<protein>
    <submittedName>
        <fullName evidence="2">Uncharacterized protein</fullName>
    </submittedName>
</protein>
<sequence>MNILTILFINNIFNDTIPFDSNIIIYNNSKIEQEYNANIKHYNYNEIYSRLDIKNTFTILHNKNINILTDRIFMMDNRLLMKININDNILNIIICNSEDNIYDYLINMYKNQSYISFIGNKINKNNIYINANINDNENTEYNYLISFILFYLFLAFILIYNKPFTKSYHLDEKYITTMKKIINNEYKNIGTNNLDELLLVLKNKKINVIYDIIFKYKNNLNKLNTTEKIVKINKYTKLMNRYRNRLNKLSYIST</sequence>
<keyword evidence="1" id="KW-0472">Membrane</keyword>
<organism evidence="2 3">
    <name type="scientific">Choristoneura rosaceana entomopoxvirus 'L'</name>
    <dbReference type="NCBI Taxonomy" id="1293539"/>
    <lineage>
        <taxon>Viruses</taxon>
        <taxon>Varidnaviria</taxon>
        <taxon>Bamfordvirae</taxon>
        <taxon>Nucleocytoviricota</taxon>
        <taxon>Pokkesviricetes</taxon>
        <taxon>Chitovirales</taxon>
        <taxon>Poxviridae</taxon>
        <taxon>Entomopoxvirinae</taxon>
        <taxon>Betaentomopoxvirus</taxon>
        <taxon>Betaentomopoxvirus crosaceana</taxon>
        <taxon>Choristoneura rosaceana entomopoxvirus</taxon>
    </lineage>
</organism>
<dbReference type="Proteomes" id="UP000792374">
    <property type="component" value="Genome"/>
</dbReference>
<proteinExistence type="predicted"/>
<dbReference type="EMBL" id="HF679133">
    <property type="protein sequence ID" value="CCU56168.1"/>
    <property type="molecule type" value="Genomic_DNA"/>
</dbReference>
<evidence type="ECO:0000313" key="2">
    <source>
        <dbReference type="EMBL" id="CCU56168.1"/>
    </source>
</evidence>
<evidence type="ECO:0000256" key="1">
    <source>
        <dbReference type="SAM" id="Phobius"/>
    </source>
</evidence>
<keyword evidence="1" id="KW-0812">Transmembrane</keyword>
<keyword evidence="1" id="KW-1133">Transmembrane helix</keyword>
<reference evidence="2" key="1">
    <citation type="journal article" date="2013" name="J. Virol.">
        <title>New Insights into the Evolution of Entomopoxvirinae from the Complete Genome Sequences of Four Entomopoxviruses Infecting Adoxophyes honmai, Choristoneura biennis, Choristoneura rosaceana, and Mythimna separata.</title>
        <authorList>
            <person name="Theze J."/>
            <person name="Takatsuka J."/>
            <person name="Li Z."/>
            <person name="Gallais J."/>
            <person name="Doucet D."/>
            <person name="Arif B."/>
            <person name="Nakai M."/>
            <person name="Herniou E.A."/>
        </authorList>
    </citation>
    <scope>NUCLEOTIDE SEQUENCE</scope>
</reference>
<dbReference type="RefSeq" id="YP_008004670.1">
    <property type="nucleotide sequence ID" value="NC_021249.1"/>
</dbReference>
<feature type="transmembrane region" description="Helical" evidence="1">
    <location>
        <begin position="141"/>
        <end position="160"/>
    </location>
</feature>
<evidence type="ECO:0000313" key="3">
    <source>
        <dbReference type="Proteomes" id="UP000792374"/>
    </source>
</evidence>
<keyword evidence="3" id="KW-1185">Reference proteome</keyword>
<accession>A0ABM9QKW5</accession>
<name>A0ABM9QKW5_9POXV</name>
<dbReference type="GeneID" id="15613591"/>
<gene>
    <name evidence="2" type="ORF">CHREV_266</name>
</gene>